<evidence type="ECO:0000313" key="2">
    <source>
        <dbReference type="EMBL" id="KMT23213.1"/>
    </source>
</evidence>
<dbReference type="EMBL" id="LFVU01000002">
    <property type="protein sequence ID" value="KMT23213.1"/>
    <property type="molecule type" value="Genomic_DNA"/>
</dbReference>
<dbReference type="Pfam" id="PF12652">
    <property type="entry name" value="CotJB"/>
    <property type="match status" value="1"/>
</dbReference>
<name>A0A0J8DGB8_CLOCY</name>
<dbReference type="RefSeq" id="WP_048569295.1">
    <property type="nucleotide sequence ID" value="NZ_LFVU01000002.1"/>
</dbReference>
<sequence>MHGNSLLDAIRKYQFYAVELNLFLDNFPHDEKATRDYELVSHRLNCLINKYEHEYGPLTNFGSSFKNNPEKWVNQPWPWESYK</sequence>
<dbReference type="PATRIC" id="fig|1121307.3.peg.2226"/>
<dbReference type="STRING" id="1121307.CLCY_6c00940"/>
<proteinExistence type="predicted"/>
<comment type="caution">
    <text evidence="2">The sequence shown here is derived from an EMBL/GenBank/DDBJ whole genome shotgun (WGS) entry which is preliminary data.</text>
</comment>
<gene>
    <name evidence="2" type="primary">cotJB</name>
    <name evidence="2" type="ORF">CLCY_6c00940</name>
</gene>
<dbReference type="OrthoDB" id="9804099at2"/>
<reference evidence="2 3" key="1">
    <citation type="submission" date="2015-06" db="EMBL/GenBank/DDBJ databases">
        <title>Draft genome sequence of the purine-degrading Clostridium cylindrosporum HC-1 (DSM 605).</title>
        <authorList>
            <person name="Poehlein A."/>
            <person name="Schiel-Bengelsdorf B."/>
            <person name="Bengelsdorf F."/>
            <person name="Daniel R."/>
            <person name="Duerre P."/>
        </authorList>
    </citation>
    <scope>NUCLEOTIDE SEQUENCE [LARGE SCALE GENOMIC DNA]</scope>
    <source>
        <strain evidence="2 3">DSM 605</strain>
    </source>
</reference>
<dbReference type="InterPro" id="IPR024207">
    <property type="entry name" value="CotJB_dom"/>
</dbReference>
<dbReference type="AlphaFoldDB" id="A0A0J8DGB8"/>
<protein>
    <submittedName>
        <fullName evidence="2">CotJB protein</fullName>
    </submittedName>
</protein>
<feature type="domain" description="Protein CotJB" evidence="1">
    <location>
        <begin position="5"/>
        <end position="80"/>
    </location>
</feature>
<accession>A0A0J8DGB8</accession>
<keyword evidence="3" id="KW-1185">Reference proteome</keyword>
<organism evidence="2 3">
    <name type="scientific">Clostridium cylindrosporum DSM 605</name>
    <dbReference type="NCBI Taxonomy" id="1121307"/>
    <lineage>
        <taxon>Bacteria</taxon>
        <taxon>Bacillati</taxon>
        <taxon>Bacillota</taxon>
        <taxon>Clostridia</taxon>
        <taxon>Eubacteriales</taxon>
        <taxon>Clostridiaceae</taxon>
        <taxon>Clostridium</taxon>
    </lineage>
</organism>
<evidence type="ECO:0000259" key="1">
    <source>
        <dbReference type="Pfam" id="PF12652"/>
    </source>
</evidence>
<dbReference type="Proteomes" id="UP000036756">
    <property type="component" value="Unassembled WGS sequence"/>
</dbReference>
<evidence type="ECO:0000313" key="3">
    <source>
        <dbReference type="Proteomes" id="UP000036756"/>
    </source>
</evidence>